<gene>
    <name evidence="4" type="primary">dprA</name>
    <name evidence="4" type="ORF">ENG67_00975</name>
</gene>
<dbReference type="InterPro" id="IPR041614">
    <property type="entry name" value="DprA_WH"/>
</dbReference>
<sequence length="392" mass="43110">MDGKRVSRGRRNKAQSYYKMDSESLGNLTLYGGFLIIHSEMQDELVWWVALHMVRGVGPVQFRSLCDDYGSPREVFRNAGRLKNRNLGEAIAGFDLKRAERQLKVASEYGAAIITYEDDAYPANLRQFEYSPPLLFVLGDEKSGEKSVAIVGTRKPTSYGLRQAARFAEAVTESGCSVISGGARGIDTQAHVAALRAGGKTIVVLGSGLDRPYPRENRKLFDEIVGSGGAIVTEFPFGTKPYPCNFLRRNRIISGMADLLVVVEAGRRSGALNTASWAQAQGKEVFALPGPVDSKASFGTNSLIKRGAMLAQSPGDILFALGISRPQRKLEPDLRGTEKKIYECLSEEPLHVDQIARKLSIEVVDLLVYLLSLELKGYVVQLPGKYFRRSTL</sequence>
<dbReference type="PANTHER" id="PTHR43022:SF1">
    <property type="entry name" value="PROTEIN SMF"/>
    <property type="match status" value="1"/>
</dbReference>
<dbReference type="InterPro" id="IPR003488">
    <property type="entry name" value="DprA"/>
</dbReference>
<dbReference type="InterPro" id="IPR036388">
    <property type="entry name" value="WH-like_DNA-bd_sf"/>
</dbReference>
<dbReference type="AlphaFoldDB" id="A0A7C0X813"/>
<protein>
    <submittedName>
        <fullName evidence="4">DNA-protecting protein DprA</fullName>
    </submittedName>
</protein>
<dbReference type="Gene3D" id="1.10.10.10">
    <property type="entry name" value="Winged helix-like DNA-binding domain superfamily/Winged helix DNA-binding domain"/>
    <property type="match status" value="1"/>
</dbReference>
<dbReference type="NCBIfam" id="TIGR00732">
    <property type="entry name" value="dprA"/>
    <property type="match status" value="1"/>
</dbReference>
<accession>A0A7C0X813</accession>
<name>A0A7C0X813_UNCW3</name>
<evidence type="ECO:0000259" key="3">
    <source>
        <dbReference type="Pfam" id="PF17782"/>
    </source>
</evidence>
<comment type="caution">
    <text evidence="4">The sequence shown here is derived from an EMBL/GenBank/DDBJ whole genome shotgun (WGS) entry which is preliminary data.</text>
</comment>
<comment type="similarity">
    <text evidence="1">Belongs to the DprA/Smf family.</text>
</comment>
<feature type="domain" description="DprA winged helix" evidence="3">
    <location>
        <begin position="328"/>
        <end position="385"/>
    </location>
</feature>
<feature type="domain" description="Smf/DprA SLOG" evidence="2">
    <location>
        <begin position="113"/>
        <end position="319"/>
    </location>
</feature>
<proteinExistence type="inferred from homology"/>
<dbReference type="Pfam" id="PF02481">
    <property type="entry name" value="DNA_processg_A"/>
    <property type="match status" value="1"/>
</dbReference>
<dbReference type="PANTHER" id="PTHR43022">
    <property type="entry name" value="PROTEIN SMF"/>
    <property type="match status" value="1"/>
</dbReference>
<dbReference type="GO" id="GO:0009294">
    <property type="term" value="P:DNA-mediated transformation"/>
    <property type="evidence" value="ECO:0007669"/>
    <property type="project" value="InterPro"/>
</dbReference>
<dbReference type="Pfam" id="PF17782">
    <property type="entry name" value="WHD_DprA"/>
    <property type="match status" value="1"/>
</dbReference>
<dbReference type="SUPFAM" id="SSF102405">
    <property type="entry name" value="MCP/YpsA-like"/>
    <property type="match status" value="1"/>
</dbReference>
<reference evidence="4" key="1">
    <citation type="journal article" date="2020" name="mSystems">
        <title>Genome- and Community-Level Interaction Insights into Carbon Utilization and Element Cycling Functions of Hydrothermarchaeota in Hydrothermal Sediment.</title>
        <authorList>
            <person name="Zhou Z."/>
            <person name="Liu Y."/>
            <person name="Xu W."/>
            <person name="Pan J."/>
            <person name="Luo Z.H."/>
            <person name="Li M."/>
        </authorList>
    </citation>
    <scope>NUCLEOTIDE SEQUENCE [LARGE SCALE GENOMIC DNA]</scope>
    <source>
        <strain evidence="4">HyVt-237</strain>
    </source>
</reference>
<evidence type="ECO:0000313" key="4">
    <source>
        <dbReference type="EMBL" id="HDM89766.1"/>
    </source>
</evidence>
<dbReference type="InterPro" id="IPR057666">
    <property type="entry name" value="DrpA_SLOG"/>
</dbReference>
<evidence type="ECO:0000256" key="1">
    <source>
        <dbReference type="ARBA" id="ARBA00006525"/>
    </source>
</evidence>
<organism evidence="4">
    <name type="scientific">candidate division WOR-3 bacterium</name>
    <dbReference type="NCBI Taxonomy" id="2052148"/>
    <lineage>
        <taxon>Bacteria</taxon>
        <taxon>Bacteria division WOR-3</taxon>
    </lineage>
</organism>
<evidence type="ECO:0000259" key="2">
    <source>
        <dbReference type="Pfam" id="PF02481"/>
    </source>
</evidence>
<dbReference type="Proteomes" id="UP000885931">
    <property type="component" value="Unassembled WGS sequence"/>
</dbReference>
<dbReference type="EMBL" id="DRBW01000036">
    <property type="protein sequence ID" value="HDM89766.1"/>
    <property type="molecule type" value="Genomic_DNA"/>
</dbReference>
<dbReference type="Gene3D" id="3.40.50.450">
    <property type="match status" value="1"/>
</dbReference>